<dbReference type="GO" id="GO:0022857">
    <property type="term" value="F:transmembrane transporter activity"/>
    <property type="evidence" value="ECO:0007669"/>
    <property type="project" value="InterPro"/>
</dbReference>
<feature type="transmembrane region" description="Helical" evidence="4">
    <location>
        <begin position="372"/>
        <end position="397"/>
    </location>
</feature>
<dbReference type="eggNOG" id="ENOG50330NQ">
    <property type="taxonomic scope" value="Bacteria"/>
</dbReference>
<reference evidence="5 6" key="1">
    <citation type="journal article" date="2014" name="Genome Announc.">
        <title>Draft Genome Sequence of Moraxella bovoculi Strain 237T (ATCC BAA-1259T) Isolated from a Calf with Infectious Bovine Keratoconjunctivitis.</title>
        <authorList>
            <person name="Calcutt M.J."/>
            <person name="Foecking M.F."/>
            <person name="Martin N.T."/>
            <person name="Mhlanga-Mutangadura T."/>
            <person name="Reilly T.J."/>
        </authorList>
    </citation>
    <scope>NUCLEOTIDE SEQUENCE [LARGE SCALE GENOMIC DNA]</scope>
    <source>
        <strain evidence="5 6">237</strain>
    </source>
</reference>
<dbReference type="Gene3D" id="1.20.1250.20">
    <property type="entry name" value="MFS general substrate transporter like domains"/>
    <property type="match status" value="2"/>
</dbReference>
<feature type="transmembrane region" description="Helical" evidence="4">
    <location>
        <begin position="140"/>
        <end position="160"/>
    </location>
</feature>
<feature type="transmembrane region" description="Helical" evidence="4">
    <location>
        <begin position="332"/>
        <end position="352"/>
    </location>
</feature>
<keyword evidence="3 4" id="KW-0472">Membrane</keyword>
<dbReference type="AlphaFoldDB" id="A0A066UF71"/>
<keyword evidence="2 4" id="KW-1133">Transmembrane helix</keyword>
<name>A0A066UF71_9GAMM</name>
<feature type="transmembrane region" description="Helical" evidence="4">
    <location>
        <begin position="166"/>
        <end position="186"/>
    </location>
</feature>
<organism evidence="5 6">
    <name type="scientific">Moraxella bovoculi 237</name>
    <dbReference type="NCBI Taxonomy" id="743974"/>
    <lineage>
        <taxon>Bacteria</taxon>
        <taxon>Pseudomonadati</taxon>
        <taxon>Pseudomonadota</taxon>
        <taxon>Gammaproteobacteria</taxon>
        <taxon>Moraxellales</taxon>
        <taxon>Moraxellaceae</taxon>
        <taxon>Moraxella</taxon>
    </lineage>
</organism>
<keyword evidence="1 4" id="KW-0812">Transmembrane</keyword>
<dbReference type="Pfam" id="PF07690">
    <property type="entry name" value="MFS_1"/>
    <property type="match status" value="1"/>
</dbReference>
<feature type="transmembrane region" description="Helical" evidence="4">
    <location>
        <begin position="207"/>
        <end position="228"/>
    </location>
</feature>
<sequence length="399" mass="44314">MIKEIFFANPNVKRYAFFMLFFQMGMAISLASMPIYFKNENAISAYGMAYSVMAVTGAFSFVYGMFVDKIGFAKALLFALLLYALALSMRVFTHPVIAVMTAIIAGVGASTAILANRSWVLQISEDSTQNTTKLTAMRSMIVNIAMLVGTGLVSLAVYVFGSIYFWLLLMAGGFVFMSSVFAYQNIKFDKLKKVAIKPKEKISIKNILTLSTILFILSNFVVGFYVGLFKPYLILMFVEYGVSESKSVFIYLMTTVMSILVNMLLLKYNNKFKNTPFIGFFVAMIGYILSFLLMSFGLYYGLALWVLVLATLARSAFTGLSSSFEEVLEYEFLDKATLAMALGFTQTAFLAGDAAGSLVTSLWIVPKNIADYAQICLYCAVLAAVHMVIIFLLKLLIKR</sequence>
<evidence type="ECO:0000256" key="4">
    <source>
        <dbReference type="SAM" id="Phobius"/>
    </source>
</evidence>
<gene>
    <name evidence="5" type="ORF">MBO_02715</name>
</gene>
<feature type="transmembrane region" description="Helical" evidence="4">
    <location>
        <begin position="15"/>
        <end position="37"/>
    </location>
</feature>
<dbReference type="InterPro" id="IPR036259">
    <property type="entry name" value="MFS_trans_sf"/>
</dbReference>
<dbReference type="Proteomes" id="UP000035860">
    <property type="component" value="Unassembled WGS sequence"/>
</dbReference>
<evidence type="ECO:0000256" key="3">
    <source>
        <dbReference type="ARBA" id="ARBA00023136"/>
    </source>
</evidence>
<evidence type="ECO:0000256" key="2">
    <source>
        <dbReference type="ARBA" id="ARBA00022989"/>
    </source>
</evidence>
<evidence type="ECO:0000313" key="6">
    <source>
        <dbReference type="Proteomes" id="UP000035860"/>
    </source>
</evidence>
<feature type="transmembrane region" description="Helical" evidence="4">
    <location>
        <begin position="277"/>
        <end position="296"/>
    </location>
</feature>
<feature type="transmembrane region" description="Helical" evidence="4">
    <location>
        <begin position="75"/>
        <end position="92"/>
    </location>
</feature>
<accession>A0A066UF71</accession>
<protein>
    <submittedName>
        <fullName evidence="5">Major facilitator superfamily protein</fullName>
    </submittedName>
</protein>
<dbReference type="InterPro" id="IPR011701">
    <property type="entry name" value="MFS"/>
</dbReference>
<keyword evidence="6" id="KW-1185">Reference proteome</keyword>
<dbReference type="EMBL" id="AOMT01000005">
    <property type="protein sequence ID" value="KDN26066.1"/>
    <property type="molecule type" value="Genomic_DNA"/>
</dbReference>
<feature type="transmembrane region" description="Helical" evidence="4">
    <location>
        <begin position="43"/>
        <end position="63"/>
    </location>
</feature>
<comment type="caution">
    <text evidence="5">The sequence shown here is derived from an EMBL/GenBank/DDBJ whole genome shotgun (WGS) entry which is preliminary data.</text>
</comment>
<evidence type="ECO:0000313" key="5">
    <source>
        <dbReference type="EMBL" id="KDN26066.1"/>
    </source>
</evidence>
<dbReference type="OrthoDB" id="2988318at2"/>
<evidence type="ECO:0000256" key="1">
    <source>
        <dbReference type="ARBA" id="ARBA00022692"/>
    </source>
</evidence>
<proteinExistence type="predicted"/>
<feature type="transmembrane region" description="Helical" evidence="4">
    <location>
        <begin position="98"/>
        <end position="119"/>
    </location>
</feature>
<feature type="transmembrane region" description="Helical" evidence="4">
    <location>
        <begin position="248"/>
        <end position="265"/>
    </location>
</feature>
<dbReference type="RefSeq" id="WP_036362977.1">
    <property type="nucleotide sequence ID" value="NZ_AOMT01000005.1"/>
</dbReference>
<dbReference type="SUPFAM" id="SSF103473">
    <property type="entry name" value="MFS general substrate transporter"/>
    <property type="match status" value="1"/>
</dbReference>